<organism evidence="3">
    <name type="scientific">Brugia timori</name>
    <dbReference type="NCBI Taxonomy" id="42155"/>
    <lineage>
        <taxon>Eukaryota</taxon>
        <taxon>Metazoa</taxon>
        <taxon>Ecdysozoa</taxon>
        <taxon>Nematoda</taxon>
        <taxon>Chromadorea</taxon>
        <taxon>Rhabditida</taxon>
        <taxon>Spirurina</taxon>
        <taxon>Spiruromorpha</taxon>
        <taxon>Filarioidea</taxon>
        <taxon>Onchocercidae</taxon>
        <taxon>Brugia</taxon>
    </lineage>
</organism>
<name>A0A0R3Q9B8_9BILA</name>
<sequence length="31" mass="3475">MRKNAKIFLSIGNLTYPRGIIEDLIHSGDTT</sequence>
<protein>
    <submittedName>
        <fullName evidence="3">Metallophosphoesterase</fullName>
    </submittedName>
</protein>
<reference evidence="3" key="1">
    <citation type="submission" date="2017-02" db="UniProtKB">
        <authorList>
            <consortium name="WormBaseParasite"/>
        </authorList>
    </citation>
    <scope>IDENTIFICATION</scope>
</reference>
<evidence type="ECO:0000313" key="3">
    <source>
        <dbReference type="WBParaSite" id="BTMF_0000292601-mRNA-1"/>
    </source>
</evidence>
<evidence type="ECO:0000313" key="1">
    <source>
        <dbReference type="EMBL" id="VDO12142.1"/>
    </source>
</evidence>
<dbReference type="WBParaSite" id="BTMF_0000292601-mRNA-1">
    <property type="protein sequence ID" value="BTMF_0000292601-mRNA-1"/>
    <property type="gene ID" value="BTMF_0000292601"/>
</dbReference>
<keyword evidence="2" id="KW-1185">Reference proteome</keyword>
<evidence type="ECO:0000313" key="2">
    <source>
        <dbReference type="Proteomes" id="UP000280834"/>
    </source>
</evidence>
<accession>A0A0R3Q9B8</accession>
<dbReference type="Proteomes" id="UP000280834">
    <property type="component" value="Unassembled WGS sequence"/>
</dbReference>
<proteinExistence type="predicted"/>
<dbReference type="AlphaFoldDB" id="A0A0R3Q9B8"/>
<reference evidence="1 2" key="2">
    <citation type="submission" date="2018-11" db="EMBL/GenBank/DDBJ databases">
        <authorList>
            <consortium name="Pathogen Informatics"/>
        </authorList>
    </citation>
    <scope>NUCLEOTIDE SEQUENCE [LARGE SCALE GENOMIC DNA]</scope>
</reference>
<dbReference type="EMBL" id="UZAG01001808">
    <property type="protein sequence ID" value="VDO12142.1"/>
    <property type="molecule type" value="Genomic_DNA"/>
</dbReference>
<gene>
    <name evidence="1" type="ORF">BTMF_LOCUS2250</name>
</gene>